<name>A0A8T4GZD2_9EURY</name>
<accession>A0A8T4GZD2</accession>
<protein>
    <submittedName>
        <fullName evidence="1">Putative RNase H-like nuclease</fullName>
    </submittedName>
</protein>
<evidence type="ECO:0000313" key="2">
    <source>
        <dbReference type="Proteomes" id="UP000823736"/>
    </source>
</evidence>
<dbReference type="AlphaFoldDB" id="A0A8T4GZD2"/>
<keyword evidence="2" id="KW-1185">Reference proteome</keyword>
<comment type="caution">
    <text evidence="1">The sequence shown here is derived from an EMBL/GenBank/DDBJ whole genome shotgun (WGS) entry which is preliminary data.</text>
</comment>
<evidence type="ECO:0000313" key="1">
    <source>
        <dbReference type="EMBL" id="MBP1987662.1"/>
    </source>
</evidence>
<organism evidence="1 2">
    <name type="scientific">Halolamina salifodinae</name>
    <dbReference type="NCBI Taxonomy" id="1202767"/>
    <lineage>
        <taxon>Archaea</taxon>
        <taxon>Methanobacteriati</taxon>
        <taxon>Methanobacteriota</taxon>
        <taxon>Stenosarchaea group</taxon>
        <taxon>Halobacteria</taxon>
        <taxon>Halobacteriales</taxon>
        <taxon>Haloferacaceae</taxon>
    </lineage>
</organism>
<dbReference type="InterPro" id="IPR007362">
    <property type="entry name" value="DUF429"/>
</dbReference>
<sequence>MGVDAAPDGWIAVRYDQDGYVDVKRYGEADQLWHDNEGAETILVDIPIGMREASADPRECDTEARDLLSPERHSSVFPVPIRSAAMEESYEEAKLKQEECTDGSLGTQSHAITPKIRELDELLRDNDTRNETIRESHPEVCFCKLNGGDPMQFSKTGQPAAAFWERVDALETADSSVLDSLEDAGDTIREWDSPECSNDDLLDAFALAVTASDLTGQLRTLPNEPERDQEEIRMEIVYAEP</sequence>
<dbReference type="EMBL" id="JAGGLC010000004">
    <property type="protein sequence ID" value="MBP1987662.1"/>
    <property type="molecule type" value="Genomic_DNA"/>
</dbReference>
<dbReference type="Pfam" id="PF04250">
    <property type="entry name" value="DUF429"/>
    <property type="match status" value="1"/>
</dbReference>
<proteinExistence type="predicted"/>
<reference evidence="1" key="1">
    <citation type="submission" date="2021-03" db="EMBL/GenBank/DDBJ databases">
        <title>Genomic Encyclopedia of Type Strains, Phase IV (KMG-IV): sequencing the most valuable type-strain genomes for metagenomic binning, comparative biology and taxonomic classification.</title>
        <authorList>
            <person name="Goeker M."/>
        </authorList>
    </citation>
    <scope>NUCLEOTIDE SEQUENCE</scope>
    <source>
        <strain evidence="1">DSM 26232</strain>
    </source>
</reference>
<gene>
    <name evidence="1" type="ORF">J2753_002163</name>
</gene>
<dbReference type="Proteomes" id="UP000823736">
    <property type="component" value="Unassembled WGS sequence"/>
</dbReference>